<evidence type="ECO:0000256" key="2">
    <source>
        <dbReference type="ARBA" id="ARBA00022946"/>
    </source>
</evidence>
<keyword evidence="1" id="KW-0677">Repeat</keyword>
<sequence length="590" mass="63409">MRHAGGSAALSPPCGHQHAAAALPSLLAGLAHRATTPAAARQLQAQLLLRGLPLPARAAVALIVASPSPRHARAVFNSAVTASPDNVYLWTATIAAYARHASCSPSAAAEAIALFRLMLRLGGGGGGPRPNAFTASSVVRCCSALRGAVVEGLQVHGFLGKAGLGRSPHVGAALVDMYANIGCAADARKVFEEIPARNVVVGNTMVACYVRAGDVAAAREVFDGMAEKDPISWNTLMSGYLQQGDNLVVRELFEEMPAKNVNSWNMMISACSEEGSWADAVRVFNQMRLARFQPDAQTMAVLMSACAQLGSLSVARQVHGFLKKGYIEMNCHVLNSLIDMYAKCGSVRQAYLLFVETHLKDTVSYNVMICALAHHGYGKDALELFNEMTGEGLQPDSVTFLGVLSACVHAGLVHDGKHYFESMRINYAIEQSLDHYACMVDLYGRAGLIEEAYFLVQTMPMKPHAGVWGALLNACRKHCQVEIGKIATKELITIEPRNPGTYVLLANTLARGQQWDLVETVRQSMRGKGIEKTAGCSWVEVDSVVHEFSMGDFSHPNSDEIYRRVNGTGNLRFPGKVGIGARVSDVVELA</sequence>
<dbReference type="AlphaFoldDB" id="A0A835B1G8"/>
<dbReference type="InterPro" id="IPR002885">
    <property type="entry name" value="PPR_rpt"/>
</dbReference>
<proteinExistence type="predicted"/>
<gene>
    <name evidence="4" type="ORF">HU200_051113</name>
</gene>
<feature type="repeat" description="PPR" evidence="3">
    <location>
        <begin position="198"/>
        <end position="228"/>
    </location>
</feature>
<dbReference type="InterPro" id="IPR011990">
    <property type="entry name" value="TPR-like_helical_dom_sf"/>
</dbReference>
<dbReference type="GO" id="GO:0009451">
    <property type="term" value="P:RNA modification"/>
    <property type="evidence" value="ECO:0007669"/>
    <property type="project" value="InterPro"/>
</dbReference>
<feature type="repeat" description="PPR" evidence="3">
    <location>
        <begin position="260"/>
        <end position="294"/>
    </location>
</feature>
<dbReference type="SUPFAM" id="SSF48452">
    <property type="entry name" value="TPR-like"/>
    <property type="match status" value="1"/>
</dbReference>
<evidence type="ECO:0000313" key="4">
    <source>
        <dbReference type="EMBL" id="KAF8669931.1"/>
    </source>
</evidence>
<dbReference type="InterPro" id="IPR046848">
    <property type="entry name" value="E_motif"/>
</dbReference>
<dbReference type="PANTHER" id="PTHR47926:SF534">
    <property type="entry name" value="PENTATRICOPEPTIDE REPEAT-CONTAINING PROTEIN"/>
    <property type="match status" value="1"/>
</dbReference>
<evidence type="ECO:0000256" key="3">
    <source>
        <dbReference type="PROSITE-ProRule" id="PRU00708"/>
    </source>
</evidence>
<evidence type="ECO:0000313" key="5">
    <source>
        <dbReference type="Proteomes" id="UP000636709"/>
    </source>
</evidence>
<dbReference type="PROSITE" id="PS51375">
    <property type="entry name" value="PPR"/>
    <property type="match status" value="4"/>
</dbReference>
<organism evidence="4 5">
    <name type="scientific">Digitaria exilis</name>
    <dbReference type="NCBI Taxonomy" id="1010633"/>
    <lineage>
        <taxon>Eukaryota</taxon>
        <taxon>Viridiplantae</taxon>
        <taxon>Streptophyta</taxon>
        <taxon>Embryophyta</taxon>
        <taxon>Tracheophyta</taxon>
        <taxon>Spermatophyta</taxon>
        <taxon>Magnoliopsida</taxon>
        <taxon>Liliopsida</taxon>
        <taxon>Poales</taxon>
        <taxon>Poaceae</taxon>
        <taxon>PACMAD clade</taxon>
        <taxon>Panicoideae</taxon>
        <taxon>Panicodae</taxon>
        <taxon>Paniceae</taxon>
        <taxon>Anthephorinae</taxon>
        <taxon>Digitaria</taxon>
    </lineage>
</organism>
<name>A0A835B1G8_9POAL</name>
<dbReference type="Pfam" id="PF01535">
    <property type="entry name" value="PPR"/>
    <property type="match status" value="3"/>
</dbReference>
<dbReference type="PANTHER" id="PTHR47926">
    <property type="entry name" value="PENTATRICOPEPTIDE REPEAT-CONTAINING PROTEIN"/>
    <property type="match status" value="1"/>
</dbReference>
<dbReference type="OrthoDB" id="185373at2759"/>
<keyword evidence="2" id="KW-0809">Transit peptide</keyword>
<dbReference type="Pfam" id="PF20431">
    <property type="entry name" value="E_motif"/>
    <property type="match status" value="1"/>
</dbReference>
<feature type="repeat" description="PPR" evidence="3">
    <location>
        <begin position="229"/>
        <end position="259"/>
    </location>
</feature>
<keyword evidence="5" id="KW-1185">Reference proteome</keyword>
<feature type="repeat" description="PPR" evidence="3">
    <location>
        <begin position="361"/>
        <end position="395"/>
    </location>
</feature>
<dbReference type="NCBIfam" id="TIGR00756">
    <property type="entry name" value="PPR"/>
    <property type="match status" value="3"/>
</dbReference>
<dbReference type="GO" id="GO:0003723">
    <property type="term" value="F:RNA binding"/>
    <property type="evidence" value="ECO:0007669"/>
    <property type="project" value="InterPro"/>
</dbReference>
<dbReference type="EMBL" id="JACEFO010002268">
    <property type="protein sequence ID" value="KAF8669931.1"/>
    <property type="molecule type" value="Genomic_DNA"/>
</dbReference>
<protein>
    <recommendedName>
        <fullName evidence="6">Pentatricopeptide repeat-containing protein</fullName>
    </recommendedName>
</protein>
<reference evidence="4" key="1">
    <citation type="submission" date="2020-07" db="EMBL/GenBank/DDBJ databases">
        <title>Genome sequence and genetic diversity analysis of an under-domesticated orphan crop, white fonio (Digitaria exilis).</title>
        <authorList>
            <person name="Bennetzen J.L."/>
            <person name="Chen S."/>
            <person name="Ma X."/>
            <person name="Wang X."/>
            <person name="Yssel A.E.J."/>
            <person name="Chaluvadi S.R."/>
            <person name="Johnson M."/>
            <person name="Gangashetty P."/>
            <person name="Hamidou F."/>
            <person name="Sanogo M.D."/>
            <person name="Zwaenepoel A."/>
            <person name="Wallace J."/>
            <person name="Van De Peer Y."/>
            <person name="Van Deynze A."/>
        </authorList>
    </citation>
    <scope>NUCLEOTIDE SEQUENCE</scope>
    <source>
        <tissue evidence="4">Leaves</tissue>
    </source>
</reference>
<accession>A0A835B1G8</accession>
<dbReference type="InterPro" id="IPR046960">
    <property type="entry name" value="PPR_At4g14850-like_plant"/>
</dbReference>
<comment type="caution">
    <text evidence="4">The sequence shown here is derived from an EMBL/GenBank/DDBJ whole genome shotgun (WGS) entry which is preliminary data.</text>
</comment>
<dbReference type="Proteomes" id="UP000636709">
    <property type="component" value="Unassembled WGS sequence"/>
</dbReference>
<evidence type="ECO:0000256" key="1">
    <source>
        <dbReference type="ARBA" id="ARBA00022737"/>
    </source>
</evidence>
<evidence type="ECO:0008006" key="6">
    <source>
        <dbReference type="Google" id="ProtNLM"/>
    </source>
</evidence>
<dbReference type="Pfam" id="PF13041">
    <property type="entry name" value="PPR_2"/>
    <property type="match status" value="2"/>
</dbReference>
<dbReference type="Gene3D" id="1.25.40.10">
    <property type="entry name" value="Tetratricopeptide repeat domain"/>
    <property type="match status" value="4"/>
</dbReference>
<dbReference type="FunFam" id="1.25.40.10:FF:000184">
    <property type="entry name" value="Pentatricopeptide repeat-containing protein, chloroplastic"/>
    <property type="match status" value="1"/>
</dbReference>